<dbReference type="OrthoDB" id="964706at2"/>
<protein>
    <submittedName>
        <fullName evidence="1">Uncharacterized protein</fullName>
    </submittedName>
</protein>
<dbReference type="EMBL" id="AMZY02000023">
    <property type="protein sequence ID" value="EMS31076.1"/>
    <property type="molecule type" value="Genomic_DNA"/>
</dbReference>
<proteinExistence type="predicted"/>
<gene>
    <name evidence="1" type="ORF">C943_02649</name>
</gene>
<dbReference type="InParanoid" id="M7Y1I5"/>
<comment type="caution">
    <text evidence="1">The sequence shown here is derived from an EMBL/GenBank/DDBJ whole genome shotgun (WGS) entry which is preliminary data.</text>
</comment>
<dbReference type="AlphaFoldDB" id="M7Y1I5"/>
<sequence length="72" mass="8359">MKTIKGTYFKGQLKLDKPYEKEGPVRVSVTFEESSSKPLELADFSFLEMQKELADVKGSFAEEVIKERRKER</sequence>
<name>M7Y1I5_9BACT</name>
<dbReference type="STRING" id="1239962.C943_02649"/>
<evidence type="ECO:0000313" key="1">
    <source>
        <dbReference type="EMBL" id="EMS31076.1"/>
    </source>
</evidence>
<dbReference type="Proteomes" id="UP000010953">
    <property type="component" value="Unassembled WGS sequence"/>
</dbReference>
<accession>M7Y1I5</accession>
<evidence type="ECO:0000313" key="2">
    <source>
        <dbReference type="Proteomes" id="UP000010953"/>
    </source>
</evidence>
<organism evidence="1 2">
    <name type="scientific">Mariniradius saccharolyticus AK6</name>
    <dbReference type="NCBI Taxonomy" id="1239962"/>
    <lineage>
        <taxon>Bacteria</taxon>
        <taxon>Pseudomonadati</taxon>
        <taxon>Bacteroidota</taxon>
        <taxon>Cytophagia</taxon>
        <taxon>Cytophagales</taxon>
        <taxon>Cyclobacteriaceae</taxon>
        <taxon>Mariniradius</taxon>
    </lineage>
</organism>
<reference evidence="1" key="1">
    <citation type="submission" date="2013-01" db="EMBL/GenBank/DDBJ databases">
        <title>Genome assembly of Mariniradius saccharolyticus AK6.</title>
        <authorList>
            <person name="Vaidya B."/>
            <person name="Khatri I."/>
            <person name="Tanuku N.R.S."/>
            <person name="Subramanian S."/>
            <person name="Pinnaka A."/>
        </authorList>
    </citation>
    <scope>NUCLEOTIDE SEQUENCE [LARGE SCALE GENOMIC DNA]</scope>
    <source>
        <strain evidence="1">AK6</strain>
    </source>
</reference>
<dbReference type="RefSeq" id="WP_008631600.1">
    <property type="nucleotide sequence ID" value="NZ_AMZY02000023.1"/>
</dbReference>
<keyword evidence="2" id="KW-1185">Reference proteome</keyword>